<dbReference type="InterPro" id="IPR057780">
    <property type="entry name" value="Beta-prop_Vps41"/>
</dbReference>
<evidence type="ECO:0000256" key="3">
    <source>
        <dbReference type="PROSITE-ProRule" id="PRU01006"/>
    </source>
</evidence>
<dbReference type="Gene3D" id="2.130.10.10">
    <property type="entry name" value="YVTN repeat-like/Quinoprotein amine dehydrogenase"/>
    <property type="match status" value="1"/>
</dbReference>
<name>A0A1J9R218_9PEZI</name>
<dbReference type="EMBL" id="MNUE01000021">
    <property type="protein sequence ID" value="OJD34680.1"/>
    <property type="molecule type" value="Genomic_DNA"/>
</dbReference>
<sequence length="1284" mass="140315">MAAQPNGLHDDELVTPHHEPPTTAEPTTAADVEVESDRDEDEDDDGEDDDDDEPKLKYDRLTSTLGSVYRNGDATSSFIVGGDKMIIGTHNGNINVLSMPSFQSLRFYHAHSASVTSVSISPFPPPLPDLRGDPVTRTATEPVPPPERRSTAASTVSSPPSRTPRQAPLPATPSNSIYVATSSIDGHVCVSSLVDQKDVTLRNFRRPINSVALSPEYKSDRTYLSGGLAGNLILTQGGRPGVSSEANTNSAAAAASGWLGSIGLGANTGKDTILHSGEGSISAIKWSLSGAYVAWANEQGIKIMRSNLKLESVDSEFAWRRIAHVDRPSHGQWDDMASVWKARIEWIDEKNLETNDDGPIKNGIDRSGTDIADVQSSPSKNGTKRLKPKKEKLLVGWGDTAWVIQVDPGGAGTGKNIGERSAGRADIVHKLRFDDCIISGLSLYTPSILLVLAYRTRDDDDNPINATTTDATKRGIHHRSNGIQPEIRLIDADTSEEVDVDTLTVSRFETLSAADYHLSTLYVPPLLPGSPVAQRGALETISEGIWGAGVTAQRIFSSGASIASLGSSGGDNGKGNLQRSMTGQAPMARQALLKGGHPLAVSAGLKMFIHSPYDCVIGVKRDLGDHLSWLLEHQNYKDAWELVNTNPEIVLSPQQGDEPMSPTVGTPVSSLRRKPSMAEFFADDTSQTTISAEKQHNSAAEKEKRRIGDFWMQQLVSAKDWTTAGKVAGKVLGTSSRWEHWVWTFAEAGQFDAITPYIPTKQMHPPLPSLVYEVVLGNYIIRDRVRLKELLDMWDPELFNVGSVINALESKLDSGDVTEDTVEGGERGRDWRILMEALAKLYIADGRPKQALQCYIRVQNADAAMSLIREYRLMAEVADDIPGFIMVRISREQMKMASLEELEDASSEAVQLLVEDAYQGLVNPHTVVEQLQEKGGSFKPFLFFYVRALWTGKGSESELRATHARIVDEGRTMVEDFGDLAVELFAEYDRDLLMEFVKSSQSYDYEKACAVCDSRQYIPELVYILSKTGEVKKALFLIIDKMGDVSYAISFAKEQDDPDLWDDLLDYSMDKPHFIRGLLEEVGTAIDPITLVRRIPEGLEIEGLRDGIRRMVREYEIQFSISDGVAKVLRSEVASAMETLRAGRKKGVKFEVLDKEPDHVDIFVEPLAEAQDVAEKNDDAVVTKRVDAAAEPIKPGHCVGCRKPFTQDERETLIGFACGHVYHLSCLLDSAGASSSASAASMLQAQFAEDAETSSHSVGAKVAHAHLIRNAISGGCPICAEVAE</sequence>
<dbReference type="GO" id="GO:0006623">
    <property type="term" value="P:protein targeting to vacuole"/>
    <property type="evidence" value="ECO:0007669"/>
    <property type="project" value="InterPro"/>
</dbReference>
<dbReference type="Gene3D" id="1.25.40.10">
    <property type="entry name" value="Tetratricopeptide repeat domain"/>
    <property type="match status" value="1"/>
</dbReference>
<evidence type="ECO:0000313" key="8">
    <source>
        <dbReference type="Proteomes" id="UP000183809"/>
    </source>
</evidence>
<dbReference type="InterPro" id="IPR056939">
    <property type="entry name" value="Znf_RING_Vps8"/>
</dbReference>
<feature type="compositionally biased region" description="Acidic residues" evidence="4">
    <location>
        <begin position="32"/>
        <end position="53"/>
    </location>
</feature>
<feature type="compositionally biased region" description="Low complexity" evidence="4">
    <location>
        <begin position="151"/>
        <end position="165"/>
    </location>
</feature>
<feature type="region of interest" description="Disordered" evidence="4">
    <location>
        <begin position="1"/>
        <end position="57"/>
    </location>
</feature>
<dbReference type="InterPro" id="IPR036322">
    <property type="entry name" value="WD40_repeat_dom_sf"/>
</dbReference>
<feature type="compositionally biased region" description="Basic and acidic residues" evidence="4">
    <location>
        <begin position="8"/>
        <end position="20"/>
    </location>
</feature>
<dbReference type="InterPro" id="IPR045111">
    <property type="entry name" value="Vps41/Vps8"/>
</dbReference>
<gene>
    <name evidence="7" type="ORF">BKCO1_2100057</name>
</gene>
<protein>
    <submittedName>
        <fullName evidence="7">Vacuolar assembly protein</fullName>
    </submittedName>
</protein>
<feature type="compositionally biased region" description="Low complexity" evidence="4">
    <location>
        <begin position="21"/>
        <end position="31"/>
    </location>
</feature>
<feature type="repeat" description="CHCR" evidence="3">
    <location>
        <begin position="928"/>
        <end position="1077"/>
    </location>
</feature>
<feature type="domain" description="Vps8 RING finger" evidence="6">
    <location>
        <begin position="1198"/>
        <end position="1231"/>
    </location>
</feature>
<dbReference type="STRING" id="236234.A0A1J9R218"/>
<keyword evidence="2" id="KW-0653">Protein transport</keyword>
<dbReference type="Proteomes" id="UP000183809">
    <property type="component" value="Unassembled WGS sequence"/>
</dbReference>
<reference evidence="7 8" key="1">
    <citation type="submission" date="2016-10" db="EMBL/GenBank/DDBJ databases">
        <title>Proteomics and genomics reveal pathogen-plant mechanisms compatible with a hemibiotrophic lifestyle of Diplodia corticola.</title>
        <authorList>
            <person name="Fernandes I."/>
            <person name="De Jonge R."/>
            <person name="Van De Peer Y."/>
            <person name="Devreese B."/>
            <person name="Alves A."/>
            <person name="Esteves A.C."/>
        </authorList>
    </citation>
    <scope>NUCLEOTIDE SEQUENCE [LARGE SCALE GENOMIC DNA]</scope>
    <source>
        <strain evidence="7 8">CBS 112549</strain>
    </source>
</reference>
<evidence type="ECO:0000256" key="4">
    <source>
        <dbReference type="SAM" id="MobiDB-lite"/>
    </source>
</evidence>
<dbReference type="GO" id="GO:0034058">
    <property type="term" value="P:endosomal vesicle fusion"/>
    <property type="evidence" value="ECO:0007669"/>
    <property type="project" value="TreeGrafter"/>
</dbReference>
<dbReference type="GO" id="GO:0009267">
    <property type="term" value="P:cellular response to starvation"/>
    <property type="evidence" value="ECO:0007669"/>
    <property type="project" value="TreeGrafter"/>
</dbReference>
<organism evidence="7 8">
    <name type="scientific">Diplodia corticola</name>
    <dbReference type="NCBI Taxonomy" id="236234"/>
    <lineage>
        <taxon>Eukaryota</taxon>
        <taxon>Fungi</taxon>
        <taxon>Dikarya</taxon>
        <taxon>Ascomycota</taxon>
        <taxon>Pezizomycotina</taxon>
        <taxon>Dothideomycetes</taxon>
        <taxon>Dothideomycetes incertae sedis</taxon>
        <taxon>Botryosphaeriales</taxon>
        <taxon>Botryosphaeriaceae</taxon>
        <taxon>Diplodia</taxon>
    </lineage>
</organism>
<dbReference type="FunFam" id="1.25.40.10:FF:000510">
    <property type="entry name" value="Vacuolar assembly protein, putative"/>
    <property type="match status" value="1"/>
</dbReference>
<proteinExistence type="predicted"/>
<keyword evidence="1" id="KW-0813">Transport</keyword>
<dbReference type="PANTHER" id="PTHR12616">
    <property type="entry name" value="VACUOLAR PROTEIN SORTING VPS41"/>
    <property type="match status" value="1"/>
</dbReference>
<dbReference type="RefSeq" id="XP_020130940.1">
    <property type="nucleotide sequence ID" value="XM_020272713.1"/>
</dbReference>
<dbReference type="GO" id="GO:0005770">
    <property type="term" value="C:late endosome"/>
    <property type="evidence" value="ECO:0007669"/>
    <property type="project" value="TreeGrafter"/>
</dbReference>
<dbReference type="PROSITE" id="PS50236">
    <property type="entry name" value="CHCR"/>
    <property type="match status" value="1"/>
</dbReference>
<evidence type="ECO:0000313" key="7">
    <source>
        <dbReference type="EMBL" id="OJD34680.1"/>
    </source>
</evidence>
<dbReference type="InterPro" id="IPR015943">
    <property type="entry name" value="WD40/YVTN_repeat-like_dom_sf"/>
</dbReference>
<feature type="domain" description="Vps41 beta-propeller" evidence="5">
    <location>
        <begin position="175"/>
        <end position="351"/>
    </location>
</feature>
<dbReference type="GO" id="GO:0030897">
    <property type="term" value="C:HOPS complex"/>
    <property type="evidence" value="ECO:0007669"/>
    <property type="project" value="TreeGrafter"/>
</dbReference>
<dbReference type="SMART" id="SM00299">
    <property type="entry name" value="CLH"/>
    <property type="match status" value="1"/>
</dbReference>
<dbReference type="Pfam" id="PF23412">
    <property type="entry name" value="zf_RING_Vps8"/>
    <property type="match status" value="1"/>
</dbReference>
<dbReference type="GeneID" id="31012973"/>
<dbReference type="GO" id="GO:0016236">
    <property type="term" value="P:macroautophagy"/>
    <property type="evidence" value="ECO:0007669"/>
    <property type="project" value="TreeGrafter"/>
</dbReference>
<keyword evidence="8" id="KW-1185">Reference proteome</keyword>
<dbReference type="Pfam" id="PF23411">
    <property type="entry name" value="Beta-prop_Vps41"/>
    <property type="match status" value="2"/>
</dbReference>
<dbReference type="PANTHER" id="PTHR12616:SF1">
    <property type="entry name" value="VACUOLAR PROTEIN SORTING-ASSOCIATED PROTEIN 41 HOMOLOG"/>
    <property type="match status" value="1"/>
</dbReference>
<feature type="region of interest" description="Disordered" evidence="4">
    <location>
        <begin position="357"/>
        <end position="385"/>
    </location>
</feature>
<dbReference type="OrthoDB" id="244107at2759"/>
<feature type="region of interest" description="Disordered" evidence="4">
    <location>
        <begin position="122"/>
        <end position="174"/>
    </location>
</feature>
<accession>A0A1J9R218</accession>
<dbReference type="InterPro" id="IPR000547">
    <property type="entry name" value="Clathrin_H-chain/VPS_repeat"/>
</dbReference>
<evidence type="ECO:0000256" key="2">
    <source>
        <dbReference type="ARBA" id="ARBA00022927"/>
    </source>
</evidence>
<comment type="caution">
    <text evidence="7">The sequence shown here is derived from an EMBL/GenBank/DDBJ whole genome shotgun (WGS) entry which is preliminary data.</text>
</comment>
<dbReference type="InterPro" id="IPR011990">
    <property type="entry name" value="TPR-like_helical_dom_sf"/>
</dbReference>
<dbReference type="Pfam" id="PF23556">
    <property type="entry name" value="TPR_Vps41"/>
    <property type="match status" value="1"/>
</dbReference>
<evidence type="ECO:0000259" key="6">
    <source>
        <dbReference type="Pfam" id="PF23412"/>
    </source>
</evidence>
<evidence type="ECO:0000256" key="1">
    <source>
        <dbReference type="ARBA" id="ARBA00022448"/>
    </source>
</evidence>
<dbReference type="SUPFAM" id="SSF50978">
    <property type="entry name" value="WD40 repeat-like"/>
    <property type="match status" value="1"/>
</dbReference>
<feature type="domain" description="Vps41 beta-propeller" evidence="5">
    <location>
        <begin position="388"/>
        <end position="520"/>
    </location>
</feature>
<evidence type="ECO:0000259" key="5">
    <source>
        <dbReference type="Pfam" id="PF23411"/>
    </source>
</evidence>